<evidence type="ECO:0000256" key="2">
    <source>
        <dbReference type="SAM" id="SignalP"/>
    </source>
</evidence>
<evidence type="ECO:0000313" key="4">
    <source>
        <dbReference type="Proteomes" id="UP000639859"/>
    </source>
</evidence>
<name>A0ABS0T131_9CAUL</name>
<evidence type="ECO:0000313" key="3">
    <source>
        <dbReference type="EMBL" id="MBI1684577.1"/>
    </source>
</evidence>
<feature type="signal peptide" evidence="2">
    <location>
        <begin position="1"/>
        <end position="26"/>
    </location>
</feature>
<reference evidence="3 4" key="1">
    <citation type="submission" date="2020-11" db="EMBL/GenBank/DDBJ databases">
        <title>genome sequence of strain KACC 18849.</title>
        <authorList>
            <person name="Gao J."/>
            <person name="Zhang X."/>
        </authorList>
    </citation>
    <scope>NUCLEOTIDE SEQUENCE [LARGE SCALE GENOMIC DNA]</scope>
    <source>
        <strain evidence="3 4">KACC 18849</strain>
    </source>
</reference>
<dbReference type="RefSeq" id="WP_198576494.1">
    <property type="nucleotide sequence ID" value="NZ_JADWOX010000008.1"/>
</dbReference>
<feature type="region of interest" description="Disordered" evidence="1">
    <location>
        <begin position="29"/>
        <end position="66"/>
    </location>
</feature>
<feature type="compositionally biased region" description="Gly residues" evidence="1">
    <location>
        <begin position="29"/>
        <end position="44"/>
    </location>
</feature>
<dbReference type="EMBL" id="JADWOX010000008">
    <property type="protein sequence ID" value="MBI1684577.1"/>
    <property type="molecule type" value="Genomic_DNA"/>
</dbReference>
<dbReference type="Proteomes" id="UP000639859">
    <property type="component" value="Unassembled WGS sequence"/>
</dbReference>
<proteinExistence type="predicted"/>
<accession>A0ABS0T131</accession>
<feature type="chain" id="PRO_5047092705" evidence="2">
    <location>
        <begin position="27"/>
        <end position="240"/>
    </location>
</feature>
<evidence type="ECO:0000256" key="1">
    <source>
        <dbReference type="SAM" id="MobiDB-lite"/>
    </source>
</evidence>
<keyword evidence="4" id="KW-1185">Reference proteome</keyword>
<sequence length="240" mass="25602">MRRTLSVALSATMALSFAMTAVGAHAQMGGGMGGQGGPGGGGQGGDDDGGKKKKRDEEWNQPKAPLAQLRNAGPCPFVKVLYDASRYVEFKGGKESSAAAGYTGEIQGVSSGCAYKNDEPIKMQVEVLFALGRGPEAVEPRKTYRYWVAVTERNKSVLAKEYFDLPITFPASGDRVYATEKLQTITIPRADIKTSGGNFEVLIGFDVTPEMAAFNRDGKRFRVNAGQVAQGQQAGTPPKQ</sequence>
<gene>
    <name evidence="3" type="ORF">I4Q42_12970</name>
</gene>
<keyword evidence="2" id="KW-0732">Signal</keyword>
<protein>
    <submittedName>
        <fullName evidence="3">Tat pathway signal sequence domain protein</fullName>
    </submittedName>
</protein>
<organism evidence="3 4">
    <name type="scientific">Caulobacter hibisci</name>
    <dbReference type="NCBI Taxonomy" id="2035993"/>
    <lineage>
        <taxon>Bacteria</taxon>
        <taxon>Pseudomonadati</taxon>
        <taxon>Pseudomonadota</taxon>
        <taxon>Alphaproteobacteria</taxon>
        <taxon>Caulobacterales</taxon>
        <taxon>Caulobacteraceae</taxon>
        <taxon>Caulobacter</taxon>
    </lineage>
</organism>
<comment type="caution">
    <text evidence="3">The sequence shown here is derived from an EMBL/GenBank/DDBJ whole genome shotgun (WGS) entry which is preliminary data.</text>
</comment>